<dbReference type="Proteomes" id="UP000055024">
    <property type="component" value="Unassembled WGS sequence"/>
</dbReference>
<evidence type="ECO:0000313" key="2">
    <source>
        <dbReference type="Proteomes" id="UP000055024"/>
    </source>
</evidence>
<organism evidence="1 2">
    <name type="scientific">Trichinella zimbabwensis</name>
    <dbReference type="NCBI Taxonomy" id="268475"/>
    <lineage>
        <taxon>Eukaryota</taxon>
        <taxon>Metazoa</taxon>
        <taxon>Ecdysozoa</taxon>
        <taxon>Nematoda</taxon>
        <taxon>Enoplea</taxon>
        <taxon>Dorylaimia</taxon>
        <taxon>Trichinellida</taxon>
        <taxon>Trichinellidae</taxon>
        <taxon>Trichinella</taxon>
    </lineage>
</organism>
<keyword evidence="2" id="KW-1185">Reference proteome</keyword>
<name>A0A0V1HSX9_9BILA</name>
<gene>
    <name evidence="1" type="ORF">T11_1870</name>
</gene>
<proteinExistence type="predicted"/>
<sequence length="89" mass="10117">MRYVASCSGTMSVMFEFIPSTVSKCTWKPVLTQDIENITTDNSAANYVQRISESDAELFPKSTYQQIFISAHYMKVPTRRTPSMAPLNR</sequence>
<dbReference type="AlphaFoldDB" id="A0A0V1HSX9"/>
<comment type="caution">
    <text evidence="1">The sequence shown here is derived from an EMBL/GenBank/DDBJ whole genome shotgun (WGS) entry which is preliminary data.</text>
</comment>
<reference evidence="1 2" key="1">
    <citation type="submission" date="2015-01" db="EMBL/GenBank/DDBJ databases">
        <title>Evolution of Trichinella species and genotypes.</title>
        <authorList>
            <person name="Korhonen P.K."/>
            <person name="Edoardo P."/>
            <person name="Giuseppe L.R."/>
            <person name="Gasser R.B."/>
        </authorList>
    </citation>
    <scope>NUCLEOTIDE SEQUENCE [LARGE SCALE GENOMIC DNA]</scope>
    <source>
        <strain evidence="1">ISS1029</strain>
    </source>
</reference>
<accession>A0A0V1HSX9</accession>
<protein>
    <submittedName>
        <fullName evidence="1">Uncharacterized protein</fullName>
    </submittedName>
</protein>
<evidence type="ECO:0000313" key="1">
    <source>
        <dbReference type="EMBL" id="KRZ13284.1"/>
    </source>
</evidence>
<dbReference type="EMBL" id="JYDP01000033">
    <property type="protein sequence ID" value="KRZ13284.1"/>
    <property type="molecule type" value="Genomic_DNA"/>
</dbReference>